<dbReference type="EMBL" id="MU004196">
    <property type="protein sequence ID" value="KAF2490942.1"/>
    <property type="molecule type" value="Genomic_DNA"/>
</dbReference>
<accession>A0A6A6QF89</accession>
<sequence>MRDCTDADSDIDSDVACGMFPSPSDFKLRSPCSTISSLGRFILQIRHTTRVLSRLSLPCFGSQAFRSRRLVSETQHQAYSRYDRFNAINDNFWSLKLQIDQNTAQLVDKLDGCSTLISIANCFETYLSYSIPDSIYKLHRIATHDSRRSRRP</sequence>
<dbReference type="Proteomes" id="UP000799750">
    <property type="component" value="Unassembled WGS sequence"/>
</dbReference>
<keyword evidence="2" id="KW-1185">Reference proteome</keyword>
<name>A0A6A6QF89_9PEZI</name>
<proteinExistence type="predicted"/>
<organism evidence="1 2">
    <name type="scientific">Lophium mytilinum</name>
    <dbReference type="NCBI Taxonomy" id="390894"/>
    <lineage>
        <taxon>Eukaryota</taxon>
        <taxon>Fungi</taxon>
        <taxon>Dikarya</taxon>
        <taxon>Ascomycota</taxon>
        <taxon>Pezizomycotina</taxon>
        <taxon>Dothideomycetes</taxon>
        <taxon>Pleosporomycetidae</taxon>
        <taxon>Mytilinidiales</taxon>
        <taxon>Mytilinidiaceae</taxon>
        <taxon>Lophium</taxon>
    </lineage>
</organism>
<evidence type="ECO:0000313" key="2">
    <source>
        <dbReference type="Proteomes" id="UP000799750"/>
    </source>
</evidence>
<protein>
    <submittedName>
        <fullName evidence="1">Uncharacterized protein</fullName>
    </submittedName>
</protein>
<reference evidence="1" key="1">
    <citation type="journal article" date="2020" name="Stud. Mycol.">
        <title>101 Dothideomycetes genomes: a test case for predicting lifestyles and emergence of pathogens.</title>
        <authorList>
            <person name="Haridas S."/>
            <person name="Albert R."/>
            <person name="Binder M."/>
            <person name="Bloem J."/>
            <person name="Labutti K."/>
            <person name="Salamov A."/>
            <person name="Andreopoulos B."/>
            <person name="Baker S."/>
            <person name="Barry K."/>
            <person name="Bills G."/>
            <person name="Bluhm B."/>
            <person name="Cannon C."/>
            <person name="Castanera R."/>
            <person name="Culley D."/>
            <person name="Daum C."/>
            <person name="Ezra D."/>
            <person name="Gonzalez J."/>
            <person name="Henrissat B."/>
            <person name="Kuo A."/>
            <person name="Liang C."/>
            <person name="Lipzen A."/>
            <person name="Lutzoni F."/>
            <person name="Magnuson J."/>
            <person name="Mondo S."/>
            <person name="Nolan M."/>
            <person name="Ohm R."/>
            <person name="Pangilinan J."/>
            <person name="Park H.-J."/>
            <person name="Ramirez L."/>
            <person name="Alfaro M."/>
            <person name="Sun H."/>
            <person name="Tritt A."/>
            <person name="Yoshinaga Y."/>
            <person name="Zwiers L.-H."/>
            <person name="Turgeon B."/>
            <person name="Goodwin S."/>
            <person name="Spatafora J."/>
            <person name="Crous P."/>
            <person name="Grigoriev I."/>
        </authorList>
    </citation>
    <scope>NUCLEOTIDE SEQUENCE</scope>
    <source>
        <strain evidence="1">CBS 269.34</strain>
    </source>
</reference>
<evidence type="ECO:0000313" key="1">
    <source>
        <dbReference type="EMBL" id="KAF2490942.1"/>
    </source>
</evidence>
<dbReference type="AlphaFoldDB" id="A0A6A6QF89"/>
<gene>
    <name evidence="1" type="ORF">BU16DRAFT_139093</name>
</gene>